<reference evidence="1 2" key="1">
    <citation type="submission" date="2016-04" db="EMBL/GenBank/DDBJ databases">
        <authorList>
            <person name="Evans L.H."/>
            <person name="Alamgir A."/>
            <person name="Owens N."/>
            <person name="Weber N.D."/>
            <person name="Virtaneva K."/>
            <person name="Barbian K."/>
            <person name="Babar A."/>
            <person name="Rosenke K."/>
        </authorList>
    </citation>
    <scope>NUCLEOTIDE SEQUENCE [LARGE SCALE GENOMIC DNA]</scope>
    <source>
        <strain evidence="1 2">LMa1</strain>
    </source>
</reference>
<dbReference type="RefSeq" id="WP_066671358.1">
    <property type="nucleotide sequence ID" value="NZ_LYVF01000195.1"/>
</dbReference>
<organism evidence="1 2">
    <name type="scientific">Desulfotomaculum copahuensis</name>
    <dbReference type="NCBI Taxonomy" id="1838280"/>
    <lineage>
        <taxon>Bacteria</taxon>
        <taxon>Bacillati</taxon>
        <taxon>Bacillota</taxon>
        <taxon>Clostridia</taxon>
        <taxon>Eubacteriales</taxon>
        <taxon>Desulfotomaculaceae</taxon>
        <taxon>Desulfotomaculum</taxon>
    </lineage>
</organism>
<name>A0A1B7LAY1_9FIRM</name>
<gene>
    <name evidence="1" type="ORF">A6M21_15775</name>
</gene>
<evidence type="ECO:0008006" key="3">
    <source>
        <dbReference type="Google" id="ProtNLM"/>
    </source>
</evidence>
<protein>
    <recommendedName>
        <fullName evidence="3">HTH IS21-type domain-containing protein</fullName>
    </recommendedName>
</protein>
<comment type="caution">
    <text evidence="1">The sequence shown here is derived from an EMBL/GenBank/DDBJ whole genome shotgun (WGS) entry which is preliminary data.</text>
</comment>
<proteinExistence type="predicted"/>
<keyword evidence="2" id="KW-1185">Reference proteome</keyword>
<dbReference type="EMBL" id="LYVF01000195">
    <property type="protein sequence ID" value="OAT79489.1"/>
    <property type="molecule type" value="Genomic_DNA"/>
</dbReference>
<dbReference type="STRING" id="1838280.A6M21_15775"/>
<evidence type="ECO:0000313" key="1">
    <source>
        <dbReference type="EMBL" id="OAT79489.1"/>
    </source>
</evidence>
<dbReference type="Proteomes" id="UP000078532">
    <property type="component" value="Unassembled WGS sequence"/>
</dbReference>
<evidence type="ECO:0000313" key="2">
    <source>
        <dbReference type="Proteomes" id="UP000078532"/>
    </source>
</evidence>
<accession>A0A1B7LAY1</accession>
<dbReference type="SUPFAM" id="SSF46689">
    <property type="entry name" value="Homeodomain-like"/>
    <property type="match status" value="1"/>
</dbReference>
<dbReference type="InterPro" id="IPR009057">
    <property type="entry name" value="Homeodomain-like_sf"/>
</dbReference>
<sequence length="111" mass="13232">MTIDWDTYRKVRQLFLVEKQSMRAISRQLHMSRKTVRKYCHGGVLPDVRKVMERPAPLFREVESDIIRLLEENKTLPQKQRLNARNIWEYLQSEKGIAISQSTVRQTAMIF</sequence>
<dbReference type="AlphaFoldDB" id="A0A1B7LAY1"/>